<dbReference type="InterPro" id="IPR013607">
    <property type="entry name" value="Phospholipase_A2-like"/>
</dbReference>
<evidence type="ECO:0000259" key="18">
    <source>
        <dbReference type="Pfam" id="PF00740"/>
    </source>
</evidence>
<evidence type="ECO:0000256" key="12">
    <source>
        <dbReference type="ARBA" id="ARBA00022844"/>
    </source>
</evidence>
<evidence type="ECO:0000256" key="4">
    <source>
        <dbReference type="ARBA" id="ARBA00004328"/>
    </source>
</evidence>
<evidence type="ECO:0000313" key="20">
    <source>
        <dbReference type="EMBL" id="AXM42999.1"/>
    </source>
</evidence>
<dbReference type="InterPro" id="IPR036952">
    <property type="entry name" value="VP1/VP2"/>
</dbReference>
<keyword evidence="8" id="KW-1140">T=1 icosahedral capsid protein</keyword>
<evidence type="ECO:0000256" key="8">
    <source>
        <dbReference type="ARBA" id="ARBA00022431"/>
    </source>
</evidence>
<comment type="similarity">
    <text evidence="5">Belongs to the parvoviridae capsid protein family.</text>
</comment>
<evidence type="ECO:0000256" key="13">
    <source>
        <dbReference type="ARBA" id="ARBA00022963"/>
    </source>
</evidence>
<dbReference type="Pfam" id="PF08398">
    <property type="entry name" value="Phospholip_A2_4"/>
    <property type="match status" value="1"/>
</dbReference>
<dbReference type="GO" id="GO:0030430">
    <property type="term" value="C:host cell cytoplasm"/>
    <property type="evidence" value="ECO:0007669"/>
    <property type="project" value="UniProtKB-SubCell"/>
</dbReference>
<comment type="catalytic activity">
    <reaction evidence="1">
        <text>a 1,2-diacyl-sn-glycero-3-phosphocholine + H2O = a 1-acyl-sn-glycero-3-phosphocholine + a fatty acid + H(+)</text>
        <dbReference type="Rhea" id="RHEA:15801"/>
        <dbReference type="ChEBI" id="CHEBI:15377"/>
        <dbReference type="ChEBI" id="CHEBI:15378"/>
        <dbReference type="ChEBI" id="CHEBI:28868"/>
        <dbReference type="ChEBI" id="CHEBI:57643"/>
        <dbReference type="ChEBI" id="CHEBI:58168"/>
        <dbReference type="EC" id="3.1.1.4"/>
    </reaction>
</comment>
<feature type="compositionally biased region" description="Polar residues" evidence="17">
    <location>
        <begin position="482"/>
        <end position="495"/>
    </location>
</feature>
<dbReference type="SUPFAM" id="SSF88645">
    <property type="entry name" value="ssDNA viruses"/>
    <property type="match status" value="1"/>
</dbReference>
<feature type="region of interest" description="Disordered" evidence="17">
    <location>
        <begin position="482"/>
        <end position="503"/>
    </location>
</feature>
<feature type="region of interest" description="Disordered" evidence="17">
    <location>
        <begin position="99"/>
        <end position="177"/>
    </location>
</feature>
<dbReference type="InterPro" id="IPR016184">
    <property type="entry name" value="Capsid/spike_ssDNA_virus"/>
</dbReference>
<evidence type="ECO:0000256" key="15">
    <source>
        <dbReference type="ARBA" id="ARBA00023200"/>
    </source>
</evidence>
<evidence type="ECO:0000259" key="19">
    <source>
        <dbReference type="Pfam" id="PF08398"/>
    </source>
</evidence>
<sequence>MAPTNRRPGGWTLPGFKYLGPFNPLDNGDPINEVDKTAQTHDRAYQSYIDAGINPYLNFNKADSDFIESLSKDSSVAGWLGKSAFKLKRVLLPHLDKQRELAGGRGGKKPKLTPEQAQKRKYYFSRQYPRKPKEAKTNNTDMGDAAELNGVDGGDGGGQARAGGGGGSGVGGSGGGGHGVGVSTGGWKAGTVFSGNKIITTSTRQFYAPIYNNHLYKRIWESAPSSTNKTWVGISTPWGFFNFNEYDAHFSPGDWQTLVNTYAKWRPVHMHVKIYNLQIKQKVILGADTLYNNDLTAGVHIFCDGSHQFPYSQHPWDHGTMPELPYDTWKIPQYAYFQMYADLEPDDSGNQNLNADNVEKNLTRNAPFFVLESATHEVLRTGEETEFNFDFECGWVNNTRAYSLPQSNFNPLVNTRRYYPVYQQDAASKFGYRRYSPYSKPSNWMPGPSIGYLGNTDSNQDNNHGTAARGPITVCPHPYFTTPSGSTRDPQSATNIPDRGGVQKGGYDVAPTNGACSRLDSVSLSFDATEKSTNEPKLITRNIDMDLSRFGSVWAWDGLSSEINSNGQVQNTPRQNLAQLKNIWMYPNQAWDSTPICRNNPIWDKLPNTDKHTMVDSSDGTLAMAHPPGTIFIKVAKVPVPTDNNADAYLTLYVTGQVTCTIEWEAEMVKTKNWRPELRISANQFTDAYLYNVNENGIYNTPETFTEAMPTRYGMNKNM</sequence>
<evidence type="ECO:0000256" key="6">
    <source>
        <dbReference type="ARBA" id="ARBA00013278"/>
    </source>
</evidence>
<evidence type="ECO:0000256" key="1">
    <source>
        <dbReference type="ARBA" id="ARBA00001604"/>
    </source>
</evidence>
<evidence type="ECO:0000256" key="2">
    <source>
        <dbReference type="ARBA" id="ARBA00004147"/>
    </source>
</evidence>
<dbReference type="GO" id="GO:0039615">
    <property type="term" value="C:T=1 icosahedral viral capsid"/>
    <property type="evidence" value="ECO:0007669"/>
    <property type="project" value="UniProtKB-KW"/>
</dbReference>
<dbReference type="EC" id="3.1.1.4" evidence="6"/>
<evidence type="ECO:0000256" key="17">
    <source>
        <dbReference type="SAM" id="MobiDB-lite"/>
    </source>
</evidence>
<evidence type="ECO:0000256" key="3">
    <source>
        <dbReference type="ARBA" id="ARBA00004192"/>
    </source>
</evidence>
<keyword evidence="10" id="KW-1048">Host nucleus</keyword>
<comment type="function">
    <text evidence="16">Capsid proteins self-assembles to form an icosahedral capsid with a T=1 symmetry, about 26 nm in diameter, and consisting of 60 copies of three size variants of the capsid proteins, VP1, and VP3, which differ by the presence of an N-terminal extension in the minor protein VP1. The capsid has a channel at the 5-fold axis and there are densities extending the 5-fold axis into the interior of the capsid. The capsid encapsulates the genomic ssDNA. Binding to the host receptors also induces capsid rearrangements leading to surface exposure of VP1 N-terminus, specifically its phospholipase A2-like region. The additional N-terminal region of isoform Minor capsid protein VP1, called VP1u, may serve as a lipolytic enzyme to breach the endosomal membrane during entry into host cell and might contribute to virus transport to the nucleus.</text>
</comment>
<dbReference type="Gene3D" id="2.170.30.10">
    <property type="entry name" value="Parvovirus coat protein VP1/VP2"/>
    <property type="match status" value="1"/>
</dbReference>
<feature type="domain" description="Phospholipase A2-like" evidence="19">
    <location>
        <begin position="10"/>
        <end position="88"/>
    </location>
</feature>
<protein>
    <recommendedName>
        <fullName evidence="7">Minor capsid protein VP1</fullName>
        <ecNumber evidence="6">3.1.1.4</ecNumber>
    </recommendedName>
</protein>
<evidence type="ECO:0000256" key="9">
    <source>
        <dbReference type="ARBA" id="ARBA00022561"/>
    </source>
</evidence>
<dbReference type="GO" id="GO:0005198">
    <property type="term" value="F:structural molecule activity"/>
    <property type="evidence" value="ECO:0007669"/>
    <property type="project" value="InterPro"/>
</dbReference>
<keyword evidence="13" id="KW-0442">Lipid degradation</keyword>
<dbReference type="Pfam" id="PF00740">
    <property type="entry name" value="VP1_2"/>
    <property type="match status" value="1"/>
</dbReference>
<organism evidence="20">
    <name type="scientific">Feline bocavirus</name>
    <dbReference type="NCBI Taxonomy" id="1174530"/>
    <lineage>
        <taxon>Viruses</taxon>
        <taxon>Monodnaviria</taxon>
        <taxon>Shotokuvirae</taxon>
        <taxon>Cossaviricota</taxon>
        <taxon>Quintoviricetes</taxon>
        <taxon>Piccovirales</taxon>
        <taxon>Parvoviridae</taxon>
        <taxon>Parvovirinae</taxon>
        <taxon>Bocaparvovirus</taxon>
        <taxon>Bocaparvovirus carnivoran3</taxon>
    </lineage>
</organism>
<keyword evidence="11" id="KW-0378">Hydrolase</keyword>
<dbReference type="GO" id="GO:0004623">
    <property type="term" value="F:phospholipase A2 activity"/>
    <property type="evidence" value="ECO:0007669"/>
    <property type="project" value="UniProtKB-EC"/>
</dbReference>
<dbReference type="EMBL" id="MH155950">
    <property type="protein sequence ID" value="AXM42999.1"/>
    <property type="molecule type" value="Genomic_DNA"/>
</dbReference>
<dbReference type="InterPro" id="IPR001403">
    <property type="entry name" value="Parvovirus_coat"/>
</dbReference>
<evidence type="ECO:0000256" key="5">
    <source>
        <dbReference type="ARBA" id="ARBA00005398"/>
    </source>
</evidence>
<feature type="domain" description="Coat protein VP1/VP2 Parvovirus" evidence="18">
    <location>
        <begin position="173"/>
        <end position="684"/>
    </location>
</feature>
<dbReference type="GO" id="GO:0042025">
    <property type="term" value="C:host cell nucleus"/>
    <property type="evidence" value="ECO:0007669"/>
    <property type="project" value="UniProtKB-SubCell"/>
</dbReference>
<name>A0A346D7G0_9VIRU</name>
<evidence type="ECO:0000256" key="14">
    <source>
        <dbReference type="ARBA" id="ARBA00023098"/>
    </source>
</evidence>
<proteinExistence type="inferred from homology"/>
<reference evidence="20" key="1">
    <citation type="journal article" date="2018" name="Virol. J.">
        <title>Detection and genetic characterization of feline bocavirus in Northeast China.</title>
        <authorList>
            <person name="Yi S."/>
            <person name="Niu J."/>
            <person name="Wang H."/>
            <person name="Dong G."/>
            <person name="Zhao Y."/>
            <person name="Dong H."/>
            <person name="Guo Y."/>
            <person name="Wang K."/>
            <person name="Hu G."/>
        </authorList>
    </citation>
    <scope>NUCLEOTIDE SEQUENCE</scope>
    <source>
        <strain evidence="20">16SY0701</strain>
    </source>
</reference>
<evidence type="ECO:0000256" key="11">
    <source>
        <dbReference type="ARBA" id="ARBA00022801"/>
    </source>
</evidence>
<keyword evidence="12" id="KW-0946">Virion</keyword>
<keyword evidence="15" id="KW-1035">Host cytoplasm</keyword>
<comment type="subcellular location">
    <subcellularLocation>
        <location evidence="3">Host cytoplasm</location>
    </subcellularLocation>
    <subcellularLocation>
        <location evidence="2">Host nucleus</location>
    </subcellularLocation>
    <subcellularLocation>
        <location evidence="4">Virion</location>
    </subcellularLocation>
</comment>
<evidence type="ECO:0000256" key="16">
    <source>
        <dbReference type="ARBA" id="ARBA00045359"/>
    </source>
</evidence>
<feature type="compositionally biased region" description="Gly residues" evidence="17">
    <location>
        <begin position="151"/>
        <end position="177"/>
    </location>
</feature>
<accession>A0A346D7G0</accession>
<keyword evidence="14" id="KW-0443">Lipid metabolism</keyword>
<evidence type="ECO:0000256" key="10">
    <source>
        <dbReference type="ARBA" id="ARBA00022562"/>
    </source>
</evidence>
<keyword evidence="9" id="KW-0167">Capsid protein</keyword>
<evidence type="ECO:0000256" key="7">
    <source>
        <dbReference type="ARBA" id="ARBA00022267"/>
    </source>
</evidence>
<dbReference type="GO" id="GO:0016042">
    <property type="term" value="P:lipid catabolic process"/>
    <property type="evidence" value="ECO:0007669"/>
    <property type="project" value="UniProtKB-KW"/>
</dbReference>